<dbReference type="InterPro" id="IPR036388">
    <property type="entry name" value="WH-like_DNA-bd_sf"/>
</dbReference>
<dbReference type="Proteomes" id="UP000265703">
    <property type="component" value="Unassembled WGS sequence"/>
</dbReference>
<name>A0A397TIC0_9GLOM</name>
<accession>A0A397TIC0</accession>
<dbReference type="PANTHER" id="PTHR23131:SF0">
    <property type="entry name" value="ENDORIBONUCLEASE LACTB2"/>
    <property type="match status" value="1"/>
</dbReference>
<dbReference type="CDD" id="cd07722">
    <property type="entry name" value="LACTB2-like_MBL-fold"/>
    <property type="match status" value="1"/>
</dbReference>
<dbReference type="InterPro" id="IPR001279">
    <property type="entry name" value="Metallo-B-lactamas"/>
</dbReference>
<dbReference type="GO" id="GO:0016787">
    <property type="term" value="F:hydrolase activity"/>
    <property type="evidence" value="ECO:0007669"/>
    <property type="project" value="UniProtKB-KW"/>
</dbReference>
<protein>
    <submittedName>
        <fullName evidence="6">Beta-lactamase-like protein</fullName>
    </submittedName>
</protein>
<dbReference type="PANTHER" id="PTHR23131">
    <property type="entry name" value="ENDORIBONUCLEASE LACTB2"/>
    <property type="match status" value="1"/>
</dbReference>
<dbReference type="SUPFAM" id="SSF56281">
    <property type="entry name" value="Metallo-hydrolase/oxidoreductase"/>
    <property type="match status" value="1"/>
</dbReference>
<keyword evidence="4" id="KW-0862">Zinc</keyword>
<dbReference type="InterPro" id="IPR050662">
    <property type="entry name" value="Sec-metab_biosynth-thioest"/>
</dbReference>
<dbReference type="EMBL" id="QKYT01000048">
    <property type="protein sequence ID" value="RIA96207.1"/>
    <property type="molecule type" value="Genomic_DNA"/>
</dbReference>
<evidence type="ECO:0000256" key="2">
    <source>
        <dbReference type="ARBA" id="ARBA00022723"/>
    </source>
</evidence>
<dbReference type="InterPro" id="IPR047921">
    <property type="entry name" value="LACTB2-like_MBL-fold"/>
</dbReference>
<evidence type="ECO:0000256" key="1">
    <source>
        <dbReference type="ARBA" id="ARBA00006759"/>
    </source>
</evidence>
<proteinExistence type="inferred from homology"/>
<dbReference type="Gene3D" id="1.10.10.10">
    <property type="entry name" value="Winged helix-like DNA-binding domain superfamily/Winged helix DNA-binding domain"/>
    <property type="match status" value="1"/>
</dbReference>
<organism evidence="6 7">
    <name type="scientific">Glomus cerebriforme</name>
    <dbReference type="NCBI Taxonomy" id="658196"/>
    <lineage>
        <taxon>Eukaryota</taxon>
        <taxon>Fungi</taxon>
        <taxon>Fungi incertae sedis</taxon>
        <taxon>Mucoromycota</taxon>
        <taxon>Glomeromycotina</taxon>
        <taxon>Glomeromycetes</taxon>
        <taxon>Glomerales</taxon>
        <taxon>Glomeraceae</taxon>
        <taxon>Glomus</taxon>
    </lineage>
</organism>
<keyword evidence="7" id="KW-1185">Reference proteome</keyword>
<gene>
    <name evidence="6" type="ORF">C1645_755424</name>
</gene>
<reference evidence="6 7" key="1">
    <citation type="submission" date="2018-06" db="EMBL/GenBank/DDBJ databases">
        <title>Comparative genomics reveals the genomic features of Rhizophagus irregularis, R. cerebriforme, R. diaphanum and Gigaspora rosea, and their symbiotic lifestyle signature.</title>
        <authorList>
            <person name="Morin E."/>
            <person name="San Clemente H."/>
            <person name="Chen E.C.H."/>
            <person name="De La Providencia I."/>
            <person name="Hainaut M."/>
            <person name="Kuo A."/>
            <person name="Kohler A."/>
            <person name="Murat C."/>
            <person name="Tang N."/>
            <person name="Roy S."/>
            <person name="Loubradou J."/>
            <person name="Henrissat B."/>
            <person name="Grigoriev I.V."/>
            <person name="Corradi N."/>
            <person name="Roux C."/>
            <person name="Martin F.M."/>
        </authorList>
    </citation>
    <scope>NUCLEOTIDE SEQUENCE [LARGE SCALE GENOMIC DNA]</scope>
    <source>
        <strain evidence="6 7">DAOM 227022</strain>
    </source>
</reference>
<dbReference type="OrthoDB" id="17458at2759"/>
<dbReference type="STRING" id="658196.A0A397TIC0"/>
<dbReference type="InterPro" id="IPR036866">
    <property type="entry name" value="RibonucZ/Hydroxyglut_hydro"/>
</dbReference>
<dbReference type="FunFam" id="3.60.15.10:FF:000017">
    <property type="entry name" value="Lactamase beta 2"/>
    <property type="match status" value="1"/>
</dbReference>
<evidence type="ECO:0000256" key="3">
    <source>
        <dbReference type="ARBA" id="ARBA00022801"/>
    </source>
</evidence>
<evidence type="ECO:0000313" key="7">
    <source>
        <dbReference type="Proteomes" id="UP000265703"/>
    </source>
</evidence>
<dbReference type="AlphaFoldDB" id="A0A397TIC0"/>
<comment type="caution">
    <text evidence="6">The sequence shown here is derived from an EMBL/GenBank/DDBJ whole genome shotgun (WGS) entry which is preliminary data.</text>
</comment>
<keyword evidence="3" id="KW-0378">Hydrolase</keyword>
<dbReference type="GO" id="GO:0044550">
    <property type="term" value="P:secondary metabolite biosynthetic process"/>
    <property type="evidence" value="ECO:0007669"/>
    <property type="project" value="TreeGrafter"/>
</dbReference>
<dbReference type="SMART" id="SM00849">
    <property type="entry name" value="Lactamase_B"/>
    <property type="match status" value="1"/>
</dbReference>
<evidence type="ECO:0000313" key="6">
    <source>
        <dbReference type="EMBL" id="RIA96207.1"/>
    </source>
</evidence>
<dbReference type="Pfam" id="PF00753">
    <property type="entry name" value="Lactamase_B"/>
    <property type="match status" value="1"/>
</dbReference>
<dbReference type="Pfam" id="PF17778">
    <property type="entry name" value="WHD_BLACT"/>
    <property type="match status" value="1"/>
</dbReference>
<feature type="domain" description="Metallo-beta-lactamase" evidence="5">
    <location>
        <begin position="33"/>
        <end position="200"/>
    </location>
</feature>
<dbReference type="GO" id="GO:0046872">
    <property type="term" value="F:metal ion binding"/>
    <property type="evidence" value="ECO:0007669"/>
    <property type="project" value="UniProtKB-KW"/>
</dbReference>
<evidence type="ECO:0000256" key="4">
    <source>
        <dbReference type="ARBA" id="ARBA00022833"/>
    </source>
</evidence>
<evidence type="ECO:0000259" key="5">
    <source>
        <dbReference type="SMART" id="SM00849"/>
    </source>
</evidence>
<keyword evidence="2" id="KW-0479">Metal-binding</keyword>
<dbReference type="Gene3D" id="3.60.15.10">
    <property type="entry name" value="Ribonuclease Z/Hydroxyacylglutathione hydrolase-like"/>
    <property type="match status" value="1"/>
</dbReference>
<dbReference type="InterPro" id="IPR041516">
    <property type="entry name" value="LACTB2_WH"/>
</dbReference>
<comment type="similarity">
    <text evidence="1">Belongs to the metallo-beta-lactamase superfamily. Glyoxalase II family.</text>
</comment>
<sequence>MTDVLQEIPNFSKLTERVVRILGLNPSCFTLQGTNTYLIGTGSRKILLDTGEGNPEYIHLLADSLKKLGENVIISDILISHWHTDHVGGIDSILQHARENNLPLPMMHKKLNPEHDKSHHTFQQVENDQIFKTDGATIRTIFTPGHSEDHIAFYLEEENAIFTGDTVLGQGTTRFEDLDQYLKSLQKLKQFTPDRLYPGHGPMLENGTAKLDEYITHRLNREKEIVEVFKKSDTSLTASQIVEIIYAKYPKELWSAAEHGVILHLIKLENEGVVKKLSPDSDVESSKDKWAFVNSKI</sequence>